<sequence length="572" mass="64771">MVKSSKRHQEDERRRRKYEEKKRQQQTVELRMVPRTVQGTTSTKKAATASTATKGKQAKETPSVPLQPPDSDDSSLNNTDDSAETPPDADTHSDPSLSELSPSPSPQPLRPLSSHKLKRMLEATGLTEDELEEHRYKLRAVLDIMEYDLATKGVTTGVDIDKYHDKSRLVSRTVHLFINVLDVLMFGRTYREVDFDWDMEDEEVEDEDEDVDEDSPKVERARDLARKKETFYQYNALLNTIPDLKTDIHILSDEDVEVLAAYIQRECGKARNTDSSHLVDRILVYYRAGLDIDSAKMPAAIEKSRRGWTNFYTARALVPLNALDTVTEDWKKWCQLILNKKVHIVAEDWPSVLFDLDLSYHNDDAELLDGCLRGPTYAMAVKSLLTGPISAMKPGGRPEKVPGKPPLAIHYKLAAVTPRMLAYIAVLVRHSFVKGDWAVMDGEFNNHEFYNSILALFDEPLSPWAKDLLDWWNSQVFGNMRPQTDKKLTEGRKTMAQLIRAAVKEGKMKQSDDDRDRSHISKTPFVSLEDRPAEDSAMHVEETEEIEDVAQMEESPPKSPAPEEASSSSGAA</sequence>
<dbReference type="InterPro" id="IPR046521">
    <property type="entry name" value="DUF6698"/>
</dbReference>
<feature type="compositionally biased region" description="Basic and acidic residues" evidence="1">
    <location>
        <begin position="528"/>
        <end position="541"/>
    </location>
</feature>
<gene>
    <name evidence="2" type="ORF">K466DRAFT_591201</name>
</gene>
<evidence type="ECO:0000313" key="2">
    <source>
        <dbReference type="EMBL" id="TFK81506.1"/>
    </source>
</evidence>
<dbReference type="EMBL" id="ML211595">
    <property type="protein sequence ID" value="TFK81506.1"/>
    <property type="molecule type" value="Genomic_DNA"/>
</dbReference>
<proteinExistence type="predicted"/>
<feature type="compositionally biased region" description="Basic and acidic residues" evidence="1">
    <location>
        <begin position="504"/>
        <end position="519"/>
    </location>
</feature>
<keyword evidence="3" id="KW-1185">Reference proteome</keyword>
<accession>A0A5C3NVK5</accession>
<organism evidence="2 3">
    <name type="scientific">Polyporus arcularius HHB13444</name>
    <dbReference type="NCBI Taxonomy" id="1314778"/>
    <lineage>
        <taxon>Eukaryota</taxon>
        <taxon>Fungi</taxon>
        <taxon>Dikarya</taxon>
        <taxon>Basidiomycota</taxon>
        <taxon>Agaricomycotina</taxon>
        <taxon>Agaricomycetes</taxon>
        <taxon>Polyporales</taxon>
        <taxon>Polyporaceae</taxon>
        <taxon>Polyporus</taxon>
    </lineage>
</organism>
<feature type="region of interest" description="Disordered" evidence="1">
    <location>
        <begin position="504"/>
        <end position="572"/>
    </location>
</feature>
<dbReference type="STRING" id="1314778.A0A5C3NVK5"/>
<feature type="compositionally biased region" description="Basic and acidic residues" evidence="1">
    <location>
        <begin position="7"/>
        <end position="23"/>
    </location>
</feature>
<feature type="compositionally biased region" description="Low complexity" evidence="1">
    <location>
        <begin position="562"/>
        <end position="572"/>
    </location>
</feature>
<dbReference type="InParanoid" id="A0A5C3NVK5"/>
<feature type="compositionally biased region" description="Low complexity" evidence="1">
    <location>
        <begin position="38"/>
        <end position="55"/>
    </location>
</feature>
<evidence type="ECO:0000256" key="1">
    <source>
        <dbReference type="SAM" id="MobiDB-lite"/>
    </source>
</evidence>
<protein>
    <submittedName>
        <fullName evidence="2">Uncharacterized protein</fullName>
    </submittedName>
</protein>
<feature type="compositionally biased region" description="Acidic residues" evidence="1">
    <location>
        <begin position="542"/>
        <end position="551"/>
    </location>
</feature>
<feature type="region of interest" description="Disordered" evidence="1">
    <location>
        <begin position="1"/>
        <end position="112"/>
    </location>
</feature>
<name>A0A5C3NVK5_9APHY</name>
<dbReference type="Pfam" id="PF20414">
    <property type="entry name" value="DUF6698"/>
    <property type="match status" value="1"/>
</dbReference>
<dbReference type="Proteomes" id="UP000308197">
    <property type="component" value="Unassembled WGS sequence"/>
</dbReference>
<reference evidence="2 3" key="1">
    <citation type="journal article" date="2019" name="Nat. Ecol. Evol.">
        <title>Megaphylogeny resolves global patterns of mushroom evolution.</title>
        <authorList>
            <person name="Varga T."/>
            <person name="Krizsan K."/>
            <person name="Foldi C."/>
            <person name="Dima B."/>
            <person name="Sanchez-Garcia M."/>
            <person name="Sanchez-Ramirez S."/>
            <person name="Szollosi G.J."/>
            <person name="Szarkandi J.G."/>
            <person name="Papp V."/>
            <person name="Albert L."/>
            <person name="Andreopoulos W."/>
            <person name="Angelini C."/>
            <person name="Antonin V."/>
            <person name="Barry K.W."/>
            <person name="Bougher N.L."/>
            <person name="Buchanan P."/>
            <person name="Buyck B."/>
            <person name="Bense V."/>
            <person name="Catcheside P."/>
            <person name="Chovatia M."/>
            <person name="Cooper J."/>
            <person name="Damon W."/>
            <person name="Desjardin D."/>
            <person name="Finy P."/>
            <person name="Geml J."/>
            <person name="Haridas S."/>
            <person name="Hughes K."/>
            <person name="Justo A."/>
            <person name="Karasinski D."/>
            <person name="Kautmanova I."/>
            <person name="Kiss B."/>
            <person name="Kocsube S."/>
            <person name="Kotiranta H."/>
            <person name="LaButti K.M."/>
            <person name="Lechner B.E."/>
            <person name="Liimatainen K."/>
            <person name="Lipzen A."/>
            <person name="Lukacs Z."/>
            <person name="Mihaltcheva S."/>
            <person name="Morgado L.N."/>
            <person name="Niskanen T."/>
            <person name="Noordeloos M.E."/>
            <person name="Ohm R.A."/>
            <person name="Ortiz-Santana B."/>
            <person name="Ovrebo C."/>
            <person name="Racz N."/>
            <person name="Riley R."/>
            <person name="Savchenko A."/>
            <person name="Shiryaev A."/>
            <person name="Soop K."/>
            <person name="Spirin V."/>
            <person name="Szebenyi C."/>
            <person name="Tomsovsky M."/>
            <person name="Tulloss R.E."/>
            <person name="Uehling J."/>
            <person name="Grigoriev I.V."/>
            <person name="Vagvolgyi C."/>
            <person name="Papp T."/>
            <person name="Martin F.M."/>
            <person name="Miettinen O."/>
            <person name="Hibbett D.S."/>
            <person name="Nagy L.G."/>
        </authorList>
    </citation>
    <scope>NUCLEOTIDE SEQUENCE [LARGE SCALE GENOMIC DNA]</scope>
    <source>
        <strain evidence="2 3">HHB13444</strain>
    </source>
</reference>
<dbReference type="AlphaFoldDB" id="A0A5C3NVK5"/>
<evidence type="ECO:0000313" key="3">
    <source>
        <dbReference type="Proteomes" id="UP000308197"/>
    </source>
</evidence>